<keyword evidence="4" id="KW-1185">Reference proteome</keyword>
<evidence type="ECO:0000313" key="2">
    <source>
        <dbReference type="EMBL" id="KEH33835.1"/>
    </source>
</evidence>
<dbReference type="HOGENOM" id="CLU_1333697_0_0_1"/>
<organism evidence="2 4">
    <name type="scientific">Medicago truncatula</name>
    <name type="common">Barrel medic</name>
    <name type="synonym">Medicago tribuloides</name>
    <dbReference type="NCBI Taxonomy" id="3880"/>
    <lineage>
        <taxon>Eukaryota</taxon>
        <taxon>Viridiplantae</taxon>
        <taxon>Streptophyta</taxon>
        <taxon>Embryophyta</taxon>
        <taxon>Tracheophyta</taxon>
        <taxon>Spermatophyta</taxon>
        <taxon>Magnoliopsida</taxon>
        <taxon>eudicotyledons</taxon>
        <taxon>Gunneridae</taxon>
        <taxon>Pentapetalae</taxon>
        <taxon>rosids</taxon>
        <taxon>fabids</taxon>
        <taxon>Fabales</taxon>
        <taxon>Fabaceae</taxon>
        <taxon>Papilionoideae</taxon>
        <taxon>50 kb inversion clade</taxon>
        <taxon>NPAAA clade</taxon>
        <taxon>Hologalegina</taxon>
        <taxon>IRL clade</taxon>
        <taxon>Trifolieae</taxon>
        <taxon>Medicago</taxon>
    </lineage>
</organism>
<name>A0A072V6Q8_MEDTR</name>
<reference evidence="3" key="3">
    <citation type="submission" date="2015-04" db="UniProtKB">
        <authorList>
            <consortium name="EnsemblPlants"/>
        </authorList>
    </citation>
    <scope>IDENTIFICATION</scope>
    <source>
        <strain evidence="3">cv. Jemalong A17</strain>
    </source>
</reference>
<gene>
    <name evidence="2" type="ordered locus">MTR_3g052072</name>
</gene>
<sequence length="206" mass="22502">MVNLAYNVLSSPVTTIDDIASGFVNAMDGQRQFGIGRGNGFQGRGRGNLRVCSFCNRTNHTVKTCYKKHGYPPNWGRGGGNSFANANFVESEETELKGNASTGKNDENGIMLTKDQYQNLIALLEKSNIEAKGSANVMKASSSTANIGGKFFTSNASCKFDDTSWIVDTGATHHTCHDLSWFIIYYEIKPMSVTLPNKSIVEACYK</sequence>
<proteinExistence type="predicted"/>
<accession>A0A072V6Q8</accession>
<protein>
    <recommendedName>
        <fullName evidence="1">Retrovirus-related Pol polyprotein from transposon TNT 1-94-like beta-barrel domain-containing protein</fullName>
    </recommendedName>
</protein>
<dbReference type="EMBL" id="CM001219">
    <property type="protein sequence ID" value="KEH33835.1"/>
    <property type="molecule type" value="Genomic_DNA"/>
</dbReference>
<dbReference type="PANTHER" id="PTHR34222:SF99">
    <property type="entry name" value="PROTEIN, PUTATIVE-RELATED"/>
    <property type="match status" value="1"/>
</dbReference>
<evidence type="ECO:0000313" key="3">
    <source>
        <dbReference type="EnsemblPlants" id="KEH33835"/>
    </source>
</evidence>
<dbReference type="Proteomes" id="UP000002051">
    <property type="component" value="Chromosome 3"/>
</dbReference>
<evidence type="ECO:0000259" key="1">
    <source>
        <dbReference type="Pfam" id="PF22936"/>
    </source>
</evidence>
<reference evidence="2 4" key="1">
    <citation type="journal article" date="2011" name="Nature">
        <title>The Medicago genome provides insight into the evolution of rhizobial symbioses.</title>
        <authorList>
            <person name="Young N.D."/>
            <person name="Debelle F."/>
            <person name="Oldroyd G.E."/>
            <person name="Geurts R."/>
            <person name="Cannon S.B."/>
            <person name="Udvardi M.K."/>
            <person name="Benedito V.A."/>
            <person name="Mayer K.F."/>
            <person name="Gouzy J."/>
            <person name="Schoof H."/>
            <person name="Van de Peer Y."/>
            <person name="Proost S."/>
            <person name="Cook D.R."/>
            <person name="Meyers B.C."/>
            <person name="Spannagl M."/>
            <person name="Cheung F."/>
            <person name="De Mita S."/>
            <person name="Krishnakumar V."/>
            <person name="Gundlach H."/>
            <person name="Zhou S."/>
            <person name="Mudge J."/>
            <person name="Bharti A.K."/>
            <person name="Murray J.D."/>
            <person name="Naoumkina M.A."/>
            <person name="Rosen B."/>
            <person name="Silverstein K.A."/>
            <person name="Tang H."/>
            <person name="Rombauts S."/>
            <person name="Zhao P.X."/>
            <person name="Zhou P."/>
            <person name="Barbe V."/>
            <person name="Bardou P."/>
            <person name="Bechner M."/>
            <person name="Bellec A."/>
            <person name="Berger A."/>
            <person name="Berges H."/>
            <person name="Bidwell S."/>
            <person name="Bisseling T."/>
            <person name="Choisne N."/>
            <person name="Couloux A."/>
            <person name="Denny R."/>
            <person name="Deshpande S."/>
            <person name="Dai X."/>
            <person name="Doyle J.J."/>
            <person name="Dudez A.M."/>
            <person name="Farmer A.D."/>
            <person name="Fouteau S."/>
            <person name="Franken C."/>
            <person name="Gibelin C."/>
            <person name="Gish J."/>
            <person name="Goldstein S."/>
            <person name="Gonzalez A.J."/>
            <person name="Green P.J."/>
            <person name="Hallab A."/>
            <person name="Hartog M."/>
            <person name="Hua A."/>
            <person name="Humphray S.J."/>
            <person name="Jeong D.H."/>
            <person name="Jing Y."/>
            <person name="Jocker A."/>
            <person name="Kenton S.M."/>
            <person name="Kim D.J."/>
            <person name="Klee K."/>
            <person name="Lai H."/>
            <person name="Lang C."/>
            <person name="Lin S."/>
            <person name="Macmil S.L."/>
            <person name="Magdelenat G."/>
            <person name="Matthews L."/>
            <person name="McCorrison J."/>
            <person name="Monaghan E.L."/>
            <person name="Mun J.H."/>
            <person name="Najar F.Z."/>
            <person name="Nicholson C."/>
            <person name="Noirot C."/>
            <person name="O'Bleness M."/>
            <person name="Paule C.R."/>
            <person name="Poulain J."/>
            <person name="Prion F."/>
            <person name="Qin B."/>
            <person name="Qu C."/>
            <person name="Retzel E.F."/>
            <person name="Riddle C."/>
            <person name="Sallet E."/>
            <person name="Samain S."/>
            <person name="Samson N."/>
            <person name="Sanders I."/>
            <person name="Saurat O."/>
            <person name="Scarpelli C."/>
            <person name="Schiex T."/>
            <person name="Segurens B."/>
            <person name="Severin A.J."/>
            <person name="Sherrier D.J."/>
            <person name="Shi R."/>
            <person name="Sims S."/>
            <person name="Singer S.R."/>
            <person name="Sinharoy S."/>
            <person name="Sterck L."/>
            <person name="Viollet A."/>
            <person name="Wang B.B."/>
            <person name="Wang K."/>
            <person name="Wang M."/>
            <person name="Wang X."/>
            <person name="Warfsmann J."/>
            <person name="Weissenbach J."/>
            <person name="White D.D."/>
            <person name="White J.D."/>
            <person name="Wiley G.B."/>
            <person name="Wincker P."/>
            <person name="Xing Y."/>
            <person name="Yang L."/>
            <person name="Yao Z."/>
            <person name="Ying F."/>
            <person name="Zhai J."/>
            <person name="Zhou L."/>
            <person name="Zuber A."/>
            <person name="Denarie J."/>
            <person name="Dixon R.A."/>
            <person name="May G.D."/>
            <person name="Schwartz D.C."/>
            <person name="Rogers J."/>
            <person name="Quetier F."/>
            <person name="Town C.D."/>
            <person name="Roe B.A."/>
        </authorList>
    </citation>
    <scope>NUCLEOTIDE SEQUENCE [LARGE SCALE GENOMIC DNA]</scope>
    <source>
        <strain evidence="2">A17</strain>
        <strain evidence="3 4">cv. Jemalong A17</strain>
    </source>
</reference>
<feature type="domain" description="Retrovirus-related Pol polyprotein from transposon TNT 1-94-like beta-barrel" evidence="1">
    <location>
        <begin position="165"/>
        <end position="203"/>
    </location>
</feature>
<dbReference type="Pfam" id="PF22936">
    <property type="entry name" value="Pol_BBD"/>
    <property type="match status" value="1"/>
</dbReference>
<evidence type="ECO:0000313" key="4">
    <source>
        <dbReference type="Proteomes" id="UP000002051"/>
    </source>
</evidence>
<dbReference type="PANTHER" id="PTHR34222">
    <property type="entry name" value="GAG_PRE-INTEGRS DOMAIN-CONTAINING PROTEIN"/>
    <property type="match status" value="1"/>
</dbReference>
<dbReference type="EnsemblPlants" id="KEH33835">
    <property type="protein sequence ID" value="KEH33835"/>
    <property type="gene ID" value="MTR_3g052072"/>
</dbReference>
<dbReference type="InterPro" id="IPR054722">
    <property type="entry name" value="PolX-like_BBD"/>
</dbReference>
<dbReference type="AlphaFoldDB" id="A0A072V6Q8"/>
<reference evidence="2 4" key="2">
    <citation type="journal article" date="2014" name="BMC Genomics">
        <title>An improved genome release (version Mt4.0) for the model legume Medicago truncatula.</title>
        <authorList>
            <person name="Tang H."/>
            <person name="Krishnakumar V."/>
            <person name="Bidwell S."/>
            <person name="Rosen B."/>
            <person name="Chan A."/>
            <person name="Zhou S."/>
            <person name="Gentzbittel L."/>
            <person name="Childs K.L."/>
            <person name="Yandell M."/>
            <person name="Gundlach H."/>
            <person name="Mayer K.F."/>
            <person name="Schwartz D.C."/>
            <person name="Town C.D."/>
        </authorList>
    </citation>
    <scope>GENOME REANNOTATION</scope>
    <source>
        <strain evidence="2">A17</strain>
        <strain evidence="3 4">cv. Jemalong A17</strain>
    </source>
</reference>